<dbReference type="Proteomes" id="UP000447434">
    <property type="component" value="Chromosome 14"/>
</dbReference>
<keyword evidence="2" id="KW-1185">Reference proteome</keyword>
<dbReference type="AlphaFoldDB" id="A0A6A4P9T5"/>
<reference evidence="2" key="1">
    <citation type="journal article" date="2020" name="Nat. Commun.">
        <title>Genome sequence of the cluster root forming white lupin.</title>
        <authorList>
            <person name="Hufnagel B."/>
            <person name="Marques A."/>
            <person name="Soriano A."/>
            <person name="Marques L."/>
            <person name="Divol F."/>
            <person name="Doumas P."/>
            <person name="Sallet E."/>
            <person name="Mancinotti D."/>
            <person name="Carrere S."/>
            <person name="Marande W."/>
            <person name="Arribat S."/>
            <person name="Keller J."/>
            <person name="Huneau C."/>
            <person name="Blein T."/>
            <person name="Aime D."/>
            <person name="Laguerre M."/>
            <person name="Taylor J."/>
            <person name="Schubert V."/>
            <person name="Nelson M."/>
            <person name="Geu-Flores F."/>
            <person name="Crespi M."/>
            <person name="Gallardo-Guerrero K."/>
            <person name="Delaux P.-M."/>
            <person name="Salse J."/>
            <person name="Berges H."/>
            <person name="Guyot R."/>
            <person name="Gouzy J."/>
            <person name="Peret B."/>
        </authorList>
    </citation>
    <scope>NUCLEOTIDE SEQUENCE [LARGE SCALE GENOMIC DNA]</scope>
    <source>
        <strain evidence="2">cv. Amiga</strain>
    </source>
</reference>
<comment type="caution">
    <text evidence="1">The sequence shown here is derived from an EMBL/GenBank/DDBJ whole genome shotgun (WGS) entry which is preliminary data.</text>
</comment>
<proteinExistence type="predicted"/>
<evidence type="ECO:0000313" key="2">
    <source>
        <dbReference type="Proteomes" id="UP000447434"/>
    </source>
</evidence>
<evidence type="ECO:0000313" key="1">
    <source>
        <dbReference type="EMBL" id="KAE9599905.1"/>
    </source>
</evidence>
<protein>
    <submittedName>
        <fullName evidence="1">Uncharacterized protein</fullName>
    </submittedName>
</protein>
<gene>
    <name evidence="1" type="ORF">Lalb_Chr14g0367321</name>
</gene>
<name>A0A6A4P9T5_LUPAL</name>
<dbReference type="EMBL" id="WOCE01000014">
    <property type="protein sequence ID" value="KAE9599905.1"/>
    <property type="molecule type" value="Genomic_DNA"/>
</dbReference>
<accession>A0A6A4P9T5</accession>
<organism evidence="1 2">
    <name type="scientific">Lupinus albus</name>
    <name type="common">White lupine</name>
    <name type="synonym">Lupinus termis</name>
    <dbReference type="NCBI Taxonomy" id="3870"/>
    <lineage>
        <taxon>Eukaryota</taxon>
        <taxon>Viridiplantae</taxon>
        <taxon>Streptophyta</taxon>
        <taxon>Embryophyta</taxon>
        <taxon>Tracheophyta</taxon>
        <taxon>Spermatophyta</taxon>
        <taxon>Magnoliopsida</taxon>
        <taxon>eudicotyledons</taxon>
        <taxon>Gunneridae</taxon>
        <taxon>Pentapetalae</taxon>
        <taxon>rosids</taxon>
        <taxon>fabids</taxon>
        <taxon>Fabales</taxon>
        <taxon>Fabaceae</taxon>
        <taxon>Papilionoideae</taxon>
        <taxon>50 kb inversion clade</taxon>
        <taxon>genistoids sensu lato</taxon>
        <taxon>core genistoids</taxon>
        <taxon>Genisteae</taxon>
        <taxon>Lupinus</taxon>
    </lineage>
</organism>
<sequence length="49" mass="5735">MDMWPLEPANGKSWIGICNLPNYERSLSSDSLLKVDSSNQYLYIHWTLF</sequence>